<dbReference type="EMBL" id="JABSNP010000013">
    <property type="protein sequence ID" value="NRT20057.1"/>
    <property type="molecule type" value="Genomic_DNA"/>
</dbReference>
<reference evidence="2 3" key="1">
    <citation type="submission" date="2020-05" db="EMBL/GenBank/DDBJ databases">
        <title>Genomic Encyclopedia of Type Strains, Phase IV (KMG-V): Genome sequencing to study the core and pangenomes of soil and plant-associated prokaryotes.</title>
        <authorList>
            <person name="Whitman W."/>
        </authorList>
    </citation>
    <scope>NUCLEOTIDE SEQUENCE [LARGE SCALE GENOMIC DNA]</scope>
    <source>
        <strain evidence="2 3">9A</strain>
    </source>
</reference>
<dbReference type="Proteomes" id="UP000779507">
    <property type="component" value="Unassembled WGS sequence"/>
</dbReference>
<name>A0ABX2FUE8_9BACT</name>
<evidence type="ECO:0000313" key="3">
    <source>
        <dbReference type="Proteomes" id="UP000779507"/>
    </source>
</evidence>
<organism evidence="2 3">
    <name type="scientific">Hymenobacter caeli</name>
    <dbReference type="NCBI Taxonomy" id="2735894"/>
    <lineage>
        <taxon>Bacteria</taxon>
        <taxon>Pseudomonadati</taxon>
        <taxon>Bacteroidota</taxon>
        <taxon>Cytophagia</taxon>
        <taxon>Cytophagales</taxon>
        <taxon>Hymenobacteraceae</taxon>
        <taxon>Hymenobacter</taxon>
    </lineage>
</organism>
<evidence type="ECO:0000256" key="1">
    <source>
        <dbReference type="SAM" id="SignalP"/>
    </source>
</evidence>
<proteinExistence type="predicted"/>
<feature type="signal peptide" evidence="1">
    <location>
        <begin position="1"/>
        <end position="23"/>
    </location>
</feature>
<dbReference type="Pfam" id="PF11751">
    <property type="entry name" value="PorP_SprF"/>
    <property type="match status" value="1"/>
</dbReference>
<evidence type="ECO:0000313" key="2">
    <source>
        <dbReference type="EMBL" id="NRT20057.1"/>
    </source>
</evidence>
<keyword evidence="3" id="KW-1185">Reference proteome</keyword>
<dbReference type="NCBIfam" id="TIGR03519">
    <property type="entry name" value="T9SS_PorP_fam"/>
    <property type="match status" value="1"/>
</dbReference>
<accession>A0ABX2FUE8</accession>
<dbReference type="RefSeq" id="WP_173810763.1">
    <property type="nucleotide sequence ID" value="NZ_JABSNP010000013.1"/>
</dbReference>
<dbReference type="InterPro" id="IPR019861">
    <property type="entry name" value="PorP/SprF_Bacteroidetes"/>
</dbReference>
<keyword evidence="1" id="KW-0732">Signal</keyword>
<feature type="chain" id="PRO_5045657825" evidence="1">
    <location>
        <begin position="24"/>
        <end position="325"/>
    </location>
</feature>
<comment type="caution">
    <text evidence="2">The sequence shown here is derived from an EMBL/GenBank/DDBJ whole genome shotgun (WGS) entry which is preliminary data.</text>
</comment>
<protein>
    <submittedName>
        <fullName evidence="2">Type IX secretion system PorP/SprF family membrane protein</fullName>
    </submittedName>
</protein>
<sequence>MKRTLPLLLLSLLLLLAAAPARAQQQAQYSQYMNNNSLLNPGATGVEDYIDVKLSYRTQWVGLEGAPKTYYASISSSLGKWRSTSKRTIRDRHRPFHALGALVYNDVTGPTSRTGVYGSYAVNLVLTNKIRMALGVSAGMQQFAVDGEQLHFFDPTTVAASAASRVLDGSVGVWVYSPDFYFGVSSAQLLANRLNFSYGPNQVDAGAPGNSLRRHYFATAGVRVKLDDDWSLVPSVLVKAVDPAPLSVDLNAKLKYQDLLWVGVSWRAFDSAVAMVGLSYEQLTLGYSYDAGLSGLSGYHAGSHEILLGLRLKKKAQVVCTNKFW</sequence>
<gene>
    <name evidence="2" type="ORF">HNP98_002895</name>
</gene>